<keyword evidence="3" id="KW-1185">Reference proteome</keyword>
<organism evidence="2 3">
    <name type="scientific">Pleurodeles waltl</name>
    <name type="common">Iberian ribbed newt</name>
    <dbReference type="NCBI Taxonomy" id="8319"/>
    <lineage>
        <taxon>Eukaryota</taxon>
        <taxon>Metazoa</taxon>
        <taxon>Chordata</taxon>
        <taxon>Craniata</taxon>
        <taxon>Vertebrata</taxon>
        <taxon>Euteleostomi</taxon>
        <taxon>Amphibia</taxon>
        <taxon>Batrachia</taxon>
        <taxon>Caudata</taxon>
        <taxon>Salamandroidea</taxon>
        <taxon>Salamandridae</taxon>
        <taxon>Pleurodelinae</taxon>
        <taxon>Pleurodeles</taxon>
    </lineage>
</organism>
<sequence length="111" mass="11588">MSLRTPGPLRGCTVGSRPPEAFFSHPHRSLVLFRFGPRGARAPKRRAGVPSVTHSTAASAGEPLTSGSAKRRIPGRHLEFIEPVAVGVYGSGLPIFVSGGDPWGPGANGHI</sequence>
<accession>A0AAV7RGK4</accession>
<dbReference type="Proteomes" id="UP001066276">
    <property type="component" value="Chromosome 5"/>
</dbReference>
<name>A0AAV7RGK4_PLEWA</name>
<dbReference type="AlphaFoldDB" id="A0AAV7RGK4"/>
<reference evidence="2" key="1">
    <citation type="journal article" date="2022" name="bioRxiv">
        <title>Sequencing and chromosome-scale assembly of the giantPleurodeles waltlgenome.</title>
        <authorList>
            <person name="Brown T."/>
            <person name="Elewa A."/>
            <person name="Iarovenko S."/>
            <person name="Subramanian E."/>
            <person name="Araus A.J."/>
            <person name="Petzold A."/>
            <person name="Susuki M."/>
            <person name="Suzuki K.-i.T."/>
            <person name="Hayashi T."/>
            <person name="Toyoda A."/>
            <person name="Oliveira C."/>
            <person name="Osipova E."/>
            <person name="Leigh N.D."/>
            <person name="Simon A."/>
            <person name="Yun M.H."/>
        </authorList>
    </citation>
    <scope>NUCLEOTIDE SEQUENCE</scope>
    <source>
        <strain evidence="2">20211129_DDA</strain>
        <tissue evidence="2">Liver</tissue>
    </source>
</reference>
<proteinExistence type="predicted"/>
<comment type="caution">
    <text evidence="2">The sequence shown here is derived from an EMBL/GenBank/DDBJ whole genome shotgun (WGS) entry which is preliminary data.</text>
</comment>
<evidence type="ECO:0000313" key="3">
    <source>
        <dbReference type="Proteomes" id="UP001066276"/>
    </source>
</evidence>
<gene>
    <name evidence="2" type="ORF">NDU88_003143</name>
</gene>
<evidence type="ECO:0000313" key="2">
    <source>
        <dbReference type="EMBL" id="KAJ1150349.1"/>
    </source>
</evidence>
<dbReference type="EMBL" id="JANPWB010000009">
    <property type="protein sequence ID" value="KAJ1150349.1"/>
    <property type="molecule type" value="Genomic_DNA"/>
</dbReference>
<evidence type="ECO:0000256" key="1">
    <source>
        <dbReference type="SAM" id="MobiDB-lite"/>
    </source>
</evidence>
<feature type="region of interest" description="Disordered" evidence="1">
    <location>
        <begin position="40"/>
        <end position="70"/>
    </location>
</feature>
<protein>
    <submittedName>
        <fullName evidence="2">Uncharacterized protein</fullName>
    </submittedName>
</protein>